<dbReference type="Proteomes" id="UP001139701">
    <property type="component" value="Unassembled WGS sequence"/>
</dbReference>
<protein>
    <submittedName>
        <fullName evidence="1">Uncharacterized protein</fullName>
    </submittedName>
</protein>
<proteinExistence type="predicted"/>
<dbReference type="RefSeq" id="WP_241571752.1">
    <property type="nucleotide sequence ID" value="NZ_JAKUML010000010.1"/>
</dbReference>
<dbReference type="EMBL" id="JAKUML010000010">
    <property type="protein sequence ID" value="MCJ8146817.1"/>
    <property type="molecule type" value="Genomic_DNA"/>
</dbReference>
<evidence type="ECO:0000313" key="2">
    <source>
        <dbReference type="Proteomes" id="UP001139701"/>
    </source>
</evidence>
<sequence length="66" mass="7791">MKQPNQVIVLKDALTLSKEGYEDIHYEEGTLLKVVMISNDHVVVQDDNNQTFILKFDDQHKLWEYI</sequence>
<comment type="caution">
    <text evidence="1">The sequence shown here is derived from an EMBL/GenBank/DDBJ whole genome shotgun (WGS) entry which is preliminary data.</text>
</comment>
<gene>
    <name evidence="1" type="ORF">MKI79_07875</name>
</gene>
<accession>A0A9X1WZA9</accession>
<reference evidence="1" key="1">
    <citation type="submission" date="2022-02" db="EMBL/GenBank/DDBJ databases">
        <title>Acinetobacter A3.8 sp. nov., isolated from Sediment (Zhairuo Island).</title>
        <authorList>
            <person name="Zheng K."/>
        </authorList>
    </citation>
    <scope>NUCLEOTIDE SEQUENCE</scope>
    <source>
        <strain evidence="1">A3.8</strain>
    </source>
</reference>
<evidence type="ECO:0000313" key="1">
    <source>
        <dbReference type="EMBL" id="MCJ8146817.1"/>
    </source>
</evidence>
<keyword evidence="2" id="KW-1185">Reference proteome</keyword>
<name>A0A9X1WZA9_9GAMM</name>
<organism evidence="1 2">
    <name type="scientific">Acinetobacter sedimenti</name>
    <dbReference type="NCBI Taxonomy" id="2919922"/>
    <lineage>
        <taxon>Bacteria</taxon>
        <taxon>Pseudomonadati</taxon>
        <taxon>Pseudomonadota</taxon>
        <taxon>Gammaproteobacteria</taxon>
        <taxon>Moraxellales</taxon>
        <taxon>Moraxellaceae</taxon>
        <taxon>Acinetobacter</taxon>
    </lineage>
</organism>
<dbReference type="AlphaFoldDB" id="A0A9X1WZA9"/>